<dbReference type="EMBL" id="JBJJXI010000136">
    <property type="protein sequence ID" value="KAL3387718.1"/>
    <property type="molecule type" value="Genomic_DNA"/>
</dbReference>
<dbReference type="Proteomes" id="UP001627154">
    <property type="component" value="Unassembled WGS sequence"/>
</dbReference>
<dbReference type="AlphaFoldDB" id="A0ABD2W3Y8"/>
<gene>
    <name evidence="1" type="ORF">TKK_016833</name>
</gene>
<name>A0ABD2W3Y8_9HYME</name>
<comment type="caution">
    <text evidence="1">The sequence shown here is derived from an EMBL/GenBank/DDBJ whole genome shotgun (WGS) entry which is preliminary data.</text>
</comment>
<reference evidence="1 2" key="1">
    <citation type="journal article" date="2024" name="bioRxiv">
        <title>A reference genome for Trichogramma kaykai: A tiny desert-dwelling parasitoid wasp with competing sex-ratio distorters.</title>
        <authorList>
            <person name="Culotta J."/>
            <person name="Lindsey A.R."/>
        </authorList>
    </citation>
    <scope>NUCLEOTIDE SEQUENCE [LARGE SCALE GENOMIC DNA]</scope>
    <source>
        <strain evidence="1 2">KSX58</strain>
    </source>
</reference>
<organism evidence="1 2">
    <name type="scientific">Trichogramma kaykai</name>
    <dbReference type="NCBI Taxonomy" id="54128"/>
    <lineage>
        <taxon>Eukaryota</taxon>
        <taxon>Metazoa</taxon>
        <taxon>Ecdysozoa</taxon>
        <taxon>Arthropoda</taxon>
        <taxon>Hexapoda</taxon>
        <taxon>Insecta</taxon>
        <taxon>Pterygota</taxon>
        <taxon>Neoptera</taxon>
        <taxon>Endopterygota</taxon>
        <taxon>Hymenoptera</taxon>
        <taxon>Apocrita</taxon>
        <taxon>Proctotrupomorpha</taxon>
        <taxon>Chalcidoidea</taxon>
        <taxon>Trichogrammatidae</taxon>
        <taxon>Trichogramma</taxon>
    </lineage>
</organism>
<evidence type="ECO:0000313" key="2">
    <source>
        <dbReference type="Proteomes" id="UP001627154"/>
    </source>
</evidence>
<protein>
    <submittedName>
        <fullName evidence="1">Uncharacterized protein</fullName>
    </submittedName>
</protein>
<sequence length="118" mass="13952">MCEYSSALNLYRHILNICLLVVHNKLSGTKTSCFQVKFENHCKISTNSTLRLLFMFYSEQRYELFSIPGKKILLRFLSLDLKSWFPSFIDLILALTRQECFKWERGNSGSERQILYNL</sequence>
<keyword evidence="2" id="KW-1185">Reference proteome</keyword>
<accession>A0ABD2W3Y8</accession>
<proteinExistence type="predicted"/>
<evidence type="ECO:0000313" key="1">
    <source>
        <dbReference type="EMBL" id="KAL3387718.1"/>
    </source>
</evidence>